<dbReference type="EMBL" id="CP001854">
    <property type="protein sequence ID" value="ADB51775.1"/>
    <property type="molecule type" value="Genomic_DNA"/>
</dbReference>
<dbReference type="KEGG" id="cwo:Cwoe_3357"/>
<keyword evidence="5" id="KW-0049">Antioxidant</keyword>
<evidence type="ECO:0000256" key="6">
    <source>
        <dbReference type="ARBA" id="ARBA00023002"/>
    </source>
</evidence>
<feature type="active site" description="Cysteine sulfenic acid (-SOH) intermediate; for peroxidase activity" evidence="13">
    <location>
        <position position="46"/>
    </location>
</feature>
<evidence type="ECO:0000256" key="9">
    <source>
        <dbReference type="ARBA" id="ARBA00032824"/>
    </source>
</evidence>
<dbReference type="InterPro" id="IPR024706">
    <property type="entry name" value="Peroxiredoxin_AhpC-typ"/>
</dbReference>
<feature type="domain" description="Thioredoxin" evidence="14">
    <location>
        <begin position="5"/>
        <end position="152"/>
    </location>
</feature>
<dbReference type="eggNOG" id="COG1225">
    <property type="taxonomic scope" value="Bacteria"/>
</dbReference>
<keyword evidence="16" id="KW-1185">Reference proteome</keyword>
<evidence type="ECO:0000313" key="16">
    <source>
        <dbReference type="Proteomes" id="UP000008229"/>
    </source>
</evidence>
<evidence type="ECO:0000313" key="15">
    <source>
        <dbReference type="EMBL" id="ADB51775.1"/>
    </source>
</evidence>
<dbReference type="GO" id="GO:0034599">
    <property type="term" value="P:cellular response to oxidative stress"/>
    <property type="evidence" value="ECO:0007669"/>
    <property type="project" value="TreeGrafter"/>
</dbReference>
<dbReference type="PANTHER" id="PTHR42801">
    <property type="entry name" value="THIOREDOXIN-DEPENDENT PEROXIDE REDUCTASE"/>
    <property type="match status" value="1"/>
</dbReference>
<dbReference type="GO" id="GO:0005737">
    <property type="term" value="C:cytoplasm"/>
    <property type="evidence" value="ECO:0007669"/>
    <property type="project" value="TreeGrafter"/>
</dbReference>
<dbReference type="PROSITE" id="PS51352">
    <property type="entry name" value="THIOREDOXIN_2"/>
    <property type="match status" value="1"/>
</dbReference>
<reference evidence="15 16" key="1">
    <citation type="journal article" date="2010" name="Stand. Genomic Sci.">
        <title>Complete genome sequence of Conexibacter woesei type strain (ID131577).</title>
        <authorList>
            <person name="Pukall R."/>
            <person name="Lapidus A."/>
            <person name="Glavina Del Rio T."/>
            <person name="Copeland A."/>
            <person name="Tice H."/>
            <person name="Cheng J.-F."/>
            <person name="Lucas S."/>
            <person name="Chen F."/>
            <person name="Nolan M."/>
            <person name="Bruce D."/>
            <person name="Goodwin L."/>
            <person name="Pitluck S."/>
            <person name="Mavromatis K."/>
            <person name="Ivanova N."/>
            <person name="Ovchinnikova G."/>
            <person name="Pati A."/>
            <person name="Chen A."/>
            <person name="Palaniappan K."/>
            <person name="Land M."/>
            <person name="Hauser L."/>
            <person name="Chang Y.-J."/>
            <person name="Jeffries C.D."/>
            <person name="Chain P."/>
            <person name="Meincke L."/>
            <person name="Sims D."/>
            <person name="Brettin T."/>
            <person name="Detter J.C."/>
            <person name="Rohde M."/>
            <person name="Goeker M."/>
            <person name="Bristow J."/>
            <person name="Eisen J.A."/>
            <person name="Markowitz V."/>
            <person name="Kyrpides N.C."/>
            <person name="Klenk H.-P."/>
            <person name="Hugenholtz P."/>
        </authorList>
    </citation>
    <scope>NUCLEOTIDE SEQUENCE [LARGE SCALE GENOMIC DNA]</scope>
    <source>
        <strain evidence="16">DSM 14684 / CIP 108061 / JCM 11494 / NBRC 100937 / ID131577</strain>
    </source>
</reference>
<dbReference type="GO" id="GO:0045454">
    <property type="term" value="P:cell redox homeostasis"/>
    <property type="evidence" value="ECO:0007669"/>
    <property type="project" value="TreeGrafter"/>
</dbReference>
<keyword evidence="7" id="KW-1015">Disulfide bond</keyword>
<keyword evidence="8" id="KW-0676">Redox-active center</keyword>
<dbReference type="AlphaFoldDB" id="D3FF58"/>
<dbReference type="Proteomes" id="UP000008229">
    <property type="component" value="Chromosome"/>
</dbReference>
<evidence type="ECO:0000256" key="1">
    <source>
        <dbReference type="ARBA" id="ARBA00003330"/>
    </source>
</evidence>
<keyword evidence="6" id="KW-0560">Oxidoreductase</keyword>
<dbReference type="HOGENOM" id="CLU_042529_14_2_11"/>
<accession>D3FF58</accession>
<dbReference type="InterPro" id="IPR013766">
    <property type="entry name" value="Thioredoxin_domain"/>
</dbReference>
<dbReference type="STRING" id="469383.Cwoe_3357"/>
<dbReference type="InterPro" id="IPR036249">
    <property type="entry name" value="Thioredoxin-like_sf"/>
</dbReference>
<evidence type="ECO:0000256" key="7">
    <source>
        <dbReference type="ARBA" id="ARBA00023157"/>
    </source>
</evidence>
<evidence type="ECO:0000256" key="13">
    <source>
        <dbReference type="PIRSR" id="PIRSR000239-1"/>
    </source>
</evidence>
<dbReference type="PIRSF" id="PIRSF000239">
    <property type="entry name" value="AHPC"/>
    <property type="match status" value="1"/>
</dbReference>
<comment type="function">
    <text evidence="1">Thiol-specific peroxidase that catalyzes the reduction of hydrogen peroxide and organic hydroperoxides to water and alcohols, respectively. Plays a role in cell protection against oxidative stress by detoxifying peroxides and as sensor of hydrogen peroxide-mediated signaling events.</text>
</comment>
<comment type="catalytic activity">
    <reaction evidence="12">
        <text>a hydroperoxide + [thioredoxin]-dithiol = an alcohol + [thioredoxin]-disulfide + H2O</text>
        <dbReference type="Rhea" id="RHEA:62620"/>
        <dbReference type="Rhea" id="RHEA-COMP:10698"/>
        <dbReference type="Rhea" id="RHEA-COMP:10700"/>
        <dbReference type="ChEBI" id="CHEBI:15377"/>
        <dbReference type="ChEBI" id="CHEBI:29950"/>
        <dbReference type="ChEBI" id="CHEBI:30879"/>
        <dbReference type="ChEBI" id="CHEBI:35924"/>
        <dbReference type="ChEBI" id="CHEBI:50058"/>
        <dbReference type="EC" id="1.11.1.24"/>
    </reaction>
</comment>
<evidence type="ECO:0000259" key="14">
    <source>
        <dbReference type="PROSITE" id="PS51352"/>
    </source>
</evidence>
<dbReference type="CDD" id="cd03017">
    <property type="entry name" value="PRX_BCP"/>
    <property type="match status" value="1"/>
</dbReference>
<comment type="similarity">
    <text evidence="10">Belongs to the peroxiredoxin family. BCP/PrxQ subfamily.</text>
</comment>
<dbReference type="Pfam" id="PF00578">
    <property type="entry name" value="AhpC-TSA"/>
    <property type="match status" value="1"/>
</dbReference>
<name>D3FF58_CONWI</name>
<evidence type="ECO:0000256" key="5">
    <source>
        <dbReference type="ARBA" id="ARBA00022862"/>
    </source>
</evidence>
<gene>
    <name evidence="15" type="ordered locus">Cwoe_3357</name>
</gene>
<evidence type="ECO:0000256" key="8">
    <source>
        <dbReference type="ARBA" id="ARBA00023284"/>
    </source>
</evidence>
<dbReference type="Gene3D" id="3.40.30.10">
    <property type="entry name" value="Glutaredoxin"/>
    <property type="match status" value="1"/>
</dbReference>
<dbReference type="OrthoDB" id="9812811at2"/>
<dbReference type="EC" id="1.11.1.24" evidence="3"/>
<evidence type="ECO:0000256" key="12">
    <source>
        <dbReference type="ARBA" id="ARBA00049091"/>
    </source>
</evidence>
<evidence type="ECO:0000256" key="11">
    <source>
        <dbReference type="ARBA" id="ARBA00041373"/>
    </source>
</evidence>
<sequence length="155" mass="16536">MASTPQIGDSAPDFTLDGTDGPFTLSARRGERVVLAFYPGDETTVCTKQMCSYRDRADDLSALGVTVVGISGKDVASKESFRDHHGLTVPLLADPDHAVARLYGVASRVMGTKRATFVIDETARVAWRKVHAIGLTFVTVDELRTVLAGLPAATA</sequence>
<evidence type="ECO:0000256" key="2">
    <source>
        <dbReference type="ARBA" id="ARBA00011245"/>
    </source>
</evidence>
<organism evidence="15 16">
    <name type="scientific">Conexibacter woesei (strain DSM 14684 / CCUG 47730 / CIP 108061 / JCM 11494 / NBRC 100937 / ID131577)</name>
    <dbReference type="NCBI Taxonomy" id="469383"/>
    <lineage>
        <taxon>Bacteria</taxon>
        <taxon>Bacillati</taxon>
        <taxon>Actinomycetota</taxon>
        <taxon>Thermoleophilia</taxon>
        <taxon>Solirubrobacterales</taxon>
        <taxon>Conexibacteraceae</taxon>
        <taxon>Conexibacter</taxon>
    </lineage>
</organism>
<comment type="subunit">
    <text evidence="2">Monomer.</text>
</comment>
<dbReference type="InterPro" id="IPR050924">
    <property type="entry name" value="Peroxiredoxin_BCP/PrxQ"/>
</dbReference>
<dbReference type="GO" id="GO:0008379">
    <property type="term" value="F:thioredoxin peroxidase activity"/>
    <property type="evidence" value="ECO:0007669"/>
    <property type="project" value="TreeGrafter"/>
</dbReference>
<dbReference type="SUPFAM" id="SSF52833">
    <property type="entry name" value="Thioredoxin-like"/>
    <property type="match status" value="1"/>
</dbReference>
<evidence type="ECO:0000256" key="3">
    <source>
        <dbReference type="ARBA" id="ARBA00013017"/>
    </source>
</evidence>
<protein>
    <recommendedName>
        <fullName evidence="3">thioredoxin-dependent peroxiredoxin</fullName>
        <ecNumber evidence="3">1.11.1.24</ecNumber>
    </recommendedName>
    <alternativeName>
        <fullName evidence="11">Bacterioferritin comigratory protein</fullName>
    </alternativeName>
    <alternativeName>
        <fullName evidence="9">Thioredoxin peroxidase</fullName>
    </alternativeName>
</protein>
<dbReference type="RefSeq" id="WP_012934826.1">
    <property type="nucleotide sequence ID" value="NC_013739.1"/>
</dbReference>
<keyword evidence="4" id="KW-0575">Peroxidase</keyword>
<evidence type="ECO:0000256" key="4">
    <source>
        <dbReference type="ARBA" id="ARBA00022559"/>
    </source>
</evidence>
<dbReference type="PANTHER" id="PTHR42801:SF4">
    <property type="entry name" value="AHPC_TSA FAMILY PROTEIN"/>
    <property type="match status" value="1"/>
</dbReference>
<dbReference type="InterPro" id="IPR000866">
    <property type="entry name" value="AhpC/TSA"/>
</dbReference>
<reference evidence="16" key="2">
    <citation type="submission" date="2010-01" db="EMBL/GenBank/DDBJ databases">
        <title>The complete genome of Conexibacter woesei DSM 14684.</title>
        <authorList>
            <consortium name="US DOE Joint Genome Institute (JGI-PGF)"/>
            <person name="Lucas S."/>
            <person name="Copeland A."/>
            <person name="Lapidus A."/>
            <person name="Glavina del Rio T."/>
            <person name="Dalin E."/>
            <person name="Tice H."/>
            <person name="Bruce D."/>
            <person name="Goodwin L."/>
            <person name="Pitluck S."/>
            <person name="Kyrpides N."/>
            <person name="Mavromatis K."/>
            <person name="Ivanova N."/>
            <person name="Mikhailova N."/>
            <person name="Chertkov O."/>
            <person name="Brettin T."/>
            <person name="Detter J.C."/>
            <person name="Han C."/>
            <person name="Larimer F."/>
            <person name="Land M."/>
            <person name="Hauser L."/>
            <person name="Markowitz V."/>
            <person name="Cheng J.-F."/>
            <person name="Hugenholtz P."/>
            <person name="Woyke T."/>
            <person name="Wu D."/>
            <person name="Pukall R."/>
            <person name="Steenblock K."/>
            <person name="Schneider S."/>
            <person name="Klenk H.-P."/>
            <person name="Eisen J.A."/>
        </authorList>
    </citation>
    <scope>NUCLEOTIDE SEQUENCE [LARGE SCALE GENOMIC DNA]</scope>
    <source>
        <strain evidence="16">DSM 14684 / CIP 108061 / JCM 11494 / NBRC 100937 / ID131577</strain>
    </source>
</reference>
<proteinExistence type="inferred from homology"/>
<evidence type="ECO:0000256" key="10">
    <source>
        <dbReference type="ARBA" id="ARBA00038489"/>
    </source>
</evidence>